<dbReference type="PANTHER" id="PTHR11012">
    <property type="entry name" value="PROTEIN KINASE-LIKE DOMAIN-CONTAINING"/>
    <property type="match status" value="1"/>
</dbReference>
<feature type="domain" description="CHK kinase-like" evidence="1">
    <location>
        <begin position="410"/>
        <end position="617"/>
    </location>
</feature>
<dbReference type="InterPro" id="IPR011009">
    <property type="entry name" value="Kinase-like_dom_sf"/>
</dbReference>
<name>A0A6J2YXK1_SITOR</name>
<dbReference type="GeneID" id="115891608"/>
<dbReference type="RefSeq" id="XP_030767979.1">
    <property type="nucleotide sequence ID" value="XM_030912119.1"/>
</dbReference>
<organism evidence="2 3">
    <name type="scientific">Sitophilus oryzae</name>
    <name type="common">Rice weevil</name>
    <name type="synonym">Curculio oryzae</name>
    <dbReference type="NCBI Taxonomy" id="7048"/>
    <lineage>
        <taxon>Eukaryota</taxon>
        <taxon>Metazoa</taxon>
        <taxon>Ecdysozoa</taxon>
        <taxon>Arthropoda</taxon>
        <taxon>Hexapoda</taxon>
        <taxon>Insecta</taxon>
        <taxon>Pterygota</taxon>
        <taxon>Neoptera</taxon>
        <taxon>Endopterygota</taxon>
        <taxon>Coleoptera</taxon>
        <taxon>Polyphaga</taxon>
        <taxon>Cucujiformia</taxon>
        <taxon>Curculionidae</taxon>
        <taxon>Dryophthorinae</taxon>
        <taxon>Sitophilus</taxon>
    </lineage>
</organism>
<dbReference type="SMART" id="SM00587">
    <property type="entry name" value="CHK"/>
    <property type="match status" value="1"/>
</dbReference>
<dbReference type="InterPro" id="IPR004119">
    <property type="entry name" value="EcKL"/>
</dbReference>
<sequence length="710" mass="82726">MAALDITSAVQSVFDLPSDVPFNVTLKPCKNVTFLSILDLQFNSVRKQYVTVEAICSDKIQRFKDVKENSTLPQVFTFQRSDTEKYIAFQRSSTEPESLISYLKDILKALAEYQSRNILSEETLVDETGSYKLRQLLDTTSSTYEFKDIKQDTLDKATQCLELDAGKVFKSGLLVNSLGFPINNREHVQLKSWNVHRIPPVFDALLYMFVLSSEKFRQKHFSELLESYFSQLEKSIEDNIPEYSSKLTNYYRETSVRVLLPVLKFQIINSNKTINSHEPEDLVLNIWRFLKNPLINQEDIYEIIKNKFHSTDFELVDYDMKQLNSNGGHLGQYFNLSITVNLNGETQSLQLFVKLIIPHNEFLRAIVENGPTEKEHFFYNTLLPLYNEHGLEGLSDFAPQCFLSRENWMLVLEDLAKEGFRCLELNQNLDYSRLKAIVSLLAKYAASTLILEETLTRKNGEKVRMDKLFPGKFRETIYLNTTETPIGKFFNGNRVAIHYLLERSPEITEKTGLGHEEIIRRTDELYESVYKKILTSDKFRNVITHGDVHLGNMMFSSDENDIVSKAILVDFQVLRYVPPVFELLFFIYTCSSRDTRLKYIDQLVDDYYQDISKYLRDFQYDPEEVFSRDEFNESIEYIKSAVLSATCILSHMAKMSTKSREEMLFDPEKFDYYVKDNRKAMIDLLWSDEYYKGCMKDLAHDIADYITNSC</sequence>
<dbReference type="AlphaFoldDB" id="A0A6J2YXK1"/>
<dbReference type="Proteomes" id="UP000504635">
    <property type="component" value="Unplaced"/>
</dbReference>
<proteinExistence type="predicted"/>
<dbReference type="SUPFAM" id="SSF56112">
    <property type="entry name" value="Protein kinase-like (PK-like)"/>
    <property type="match status" value="1"/>
</dbReference>
<dbReference type="KEGG" id="soy:115891608"/>
<dbReference type="InterPro" id="IPR015897">
    <property type="entry name" value="CHK_kinase-like"/>
</dbReference>
<evidence type="ECO:0000313" key="2">
    <source>
        <dbReference type="Proteomes" id="UP000504635"/>
    </source>
</evidence>
<dbReference type="InParanoid" id="A0A6J2YXK1"/>
<protein>
    <submittedName>
        <fullName evidence="3">Uncharacterized protein LOC115891608</fullName>
    </submittedName>
</protein>
<reference evidence="3" key="1">
    <citation type="submission" date="2025-08" db="UniProtKB">
        <authorList>
            <consortium name="RefSeq"/>
        </authorList>
    </citation>
    <scope>IDENTIFICATION</scope>
    <source>
        <tissue evidence="3">Gonads</tissue>
    </source>
</reference>
<accession>A0A6J2YXK1</accession>
<dbReference type="OrthoDB" id="190089at2759"/>
<dbReference type="Gene3D" id="3.90.1200.10">
    <property type="match status" value="1"/>
</dbReference>
<dbReference type="PANTHER" id="PTHR11012:SF48">
    <property type="entry name" value="CHK KINASE-LIKE DOMAIN-CONTAINING PROTEIN-RELATED"/>
    <property type="match status" value="1"/>
</dbReference>
<gene>
    <name evidence="3" type="primary">LOC115891608</name>
</gene>
<dbReference type="Pfam" id="PF02958">
    <property type="entry name" value="EcKL"/>
    <property type="match status" value="1"/>
</dbReference>
<keyword evidence="2" id="KW-1185">Reference proteome</keyword>
<evidence type="ECO:0000259" key="1">
    <source>
        <dbReference type="SMART" id="SM00587"/>
    </source>
</evidence>
<evidence type="ECO:0000313" key="3">
    <source>
        <dbReference type="RefSeq" id="XP_030767979.1"/>
    </source>
</evidence>